<dbReference type="AlphaFoldDB" id="A0AAW0BJH0"/>
<proteinExistence type="predicted"/>
<protein>
    <submittedName>
        <fullName evidence="1">Uncharacterized protein</fullName>
    </submittedName>
</protein>
<keyword evidence="2" id="KW-1185">Reference proteome</keyword>
<evidence type="ECO:0000313" key="1">
    <source>
        <dbReference type="EMBL" id="KAK7026088.1"/>
    </source>
</evidence>
<accession>A0AAW0BJH0</accession>
<reference evidence="1 2" key="1">
    <citation type="submission" date="2024-01" db="EMBL/GenBank/DDBJ databases">
        <title>A draft genome for a cacao thread blight-causing isolate of Paramarasmius palmivorus.</title>
        <authorList>
            <person name="Baruah I.K."/>
            <person name="Bukari Y."/>
            <person name="Amoako-Attah I."/>
            <person name="Meinhardt L.W."/>
            <person name="Bailey B.A."/>
            <person name="Cohen S.P."/>
        </authorList>
    </citation>
    <scope>NUCLEOTIDE SEQUENCE [LARGE SCALE GENOMIC DNA]</scope>
    <source>
        <strain evidence="1 2">GH-12</strain>
    </source>
</reference>
<comment type="caution">
    <text evidence="1">The sequence shown here is derived from an EMBL/GenBank/DDBJ whole genome shotgun (WGS) entry which is preliminary data.</text>
</comment>
<dbReference type="EMBL" id="JAYKXP010000107">
    <property type="protein sequence ID" value="KAK7026088.1"/>
    <property type="molecule type" value="Genomic_DNA"/>
</dbReference>
<sequence>MSSPCPLALRVPLPKYTKTRHEDFSQTLENIESIAWLQGRESQRYATILAVYVPASPKLAEDASSTLYTATAAFVAVTRRTEEVFSKSLIAWIPQFLDSNSHFLRCRYAKHDLYSTLQSSNFPSHFSYTYPIRPLRWMAKDIPYPSLLPHVARLSIFSTLPPPLRIPHVSNYAIQACRAVPSSFPMGYITDRMDIGYERPKEVEDF</sequence>
<gene>
    <name evidence="1" type="ORF">VNI00_015734</name>
</gene>
<evidence type="ECO:0000313" key="2">
    <source>
        <dbReference type="Proteomes" id="UP001383192"/>
    </source>
</evidence>
<organism evidence="1 2">
    <name type="scientific">Paramarasmius palmivorus</name>
    <dbReference type="NCBI Taxonomy" id="297713"/>
    <lineage>
        <taxon>Eukaryota</taxon>
        <taxon>Fungi</taxon>
        <taxon>Dikarya</taxon>
        <taxon>Basidiomycota</taxon>
        <taxon>Agaricomycotina</taxon>
        <taxon>Agaricomycetes</taxon>
        <taxon>Agaricomycetidae</taxon>
        <taxon>Agaricales</taxon>
        <taxon>Marasmiineae</taxon>
        <taxon>Marasmiaceae</taxon>
        <taxon>Paramarasmius</taxon>
    </lineage>
</organism>
<dbReference type="Proteomes" id="UP001383192">
    <property type="component" value="Unassembled WGS sequence"/>
</dbReference>
<name>A0AAW0BJH0_9AGAR</name>